<keyword evidence="2" id="KW-1185">Reference proteome</keyword>
<evidence type="ECO:0000313" key="2">
    <source>
        <dbReference type="Proteomes" id="UP000218209"/>
    </source>
</evidence>
<reference evidence="1 2" key="1">
    <citation type="submission" date="2017-03" db="EMBL/GenBank/DDBJ databases">
        <title>WGS assembly of Porphyra umbilicalis.</title>
        <authorList>
            <person name="Brawley S.H."/>
            <person name="Blouin N.A."/>
            <person name="Ficko-Blean E."/>
            <person name="Wheeler G.L."/>
            <person name="Lohr M."/>
            <person name="Goodson H.V."/>
            <person name="Jenkins J.W."/>
            <person name="Blaby-Haas C.E."/>
            <person name="Helliwell K.E."/>
            <person name="Chan C."/>
            <person name="Marriage T."/>
            <person name="Bhattacharya D."/>
            <person name="Klein A.S."/>
            <person name="Badis Y."/>
            <person name="Brodie J."/>
            <person name="Cao Y."/>
            <person name="Collen J."/>
            <person name="Dittami S.M."/>
            <person name="Gachon C.M."/>
            <person name="Green B.R."/>
            <person name="Karpowicz S."/>
            <person name="Kim J.W."/>
            <person name="Kudahl U."/>
            <person name="Lin S."/>
            <person name="Michel G."/>
            <person name="Mittag M."/>
            <person name="Olson B.J."/>
            <person name="Pangilinan J."/>
            <person name="Peng Y."/>
            <person name="Qiu H."/>
            <person name="Shu S."/>
            <person name="Singer J.T."/>
            <person name="Smith A.G."/>
            <person name="Sprecher B.N."/>
            <person name="Wagner V."/>
            <person name="Wang W."/>
            <person name="Wang Z.-Y."/>
            <person name="Yan J."/>
            <person name="Yarish C."/>
            <person name="Zoeuner-Riek S."/>
            <person name="Zhuang Y."/>
            <person name="Zou Y."/>
            <person name="Lindquist E.A."/>
            <person name="Grimwood J."/>
            <person name="Barry K."/>
            <person name="Rokhsar D.S."/>
            <person name="Schmutz J."/>
            <person name="Stiller J.W."/>
            <person name="Grossman A.R."/>
            <person name="Prochnik S.E."/>
        </authorList>
    </citation>
    <scope>NUCLEOTIDE SEQUENCE [LARGE SCALE GENOMIC DNA]</scope>
    <source>
        <strain evidence="1">4086291</strain>
    </source>
</reference>
<name>A0A1X6NTY3_PORUM</name>
<accession>A0A1X6NTY3</accession>
<organism evidence="1 2">
    <name type="scientific">Porphyra umbilicalis</name>
    <name type="common">Purple laver</name>
    <name type="synonym">Red alga</name>
    <dbReference type="NCBI Taxonomy" id="2786"/>
    <lineage>
        <taxon>Eukaryota</taxon>
        <taxon>Rhodophyta</taxon>
        <taxon>Bangiophyceae</taxon>
        <taxon>Bangiales</taxon>
        <taxon>Bangiaceae</taxon>
        <taxon>Porphyra</taxon>
    </lineage>
</organism>
<sequence>MLATAAAGAVLPVTIVVEVPADVAGDAAARDWSAAYLLSVTGGGGELRAPHGGPDANVSAATGEWMSPLLPPSWAERTVARPSIVRRLLGAVDGGCRTRFGNGRLHGRGQGGGGAGGRRATRAVCPRKCIAMVAAPLPPPPPPPPPRSSRRF</sequence>
<dbReference type="Proteomes" id="UP000218209">
    <property type="component" value="Unassembled WGS sequence"/>
</dbReference>
<protein>
    <submittedName>
        <fullName evidence="1">Uncharacterized protein</fullName>
    </submittedName>
</protein>
<dbReference type="EMBL" id="KV919086">
    <property type="protein sequence ID" value="OSX72064.1"/>
    <property type="molecule type" value="Genomic_DNA"/>
</dbReference>
<dbReference type="AlphaFoldDB" id="A0A1X6NTY3"/>
<evidence type="ECO:0000313" key="1">
    <source>
        <dbReference type="EMBL" id="OSX72064.1"/>
    </source>
</evidence>
<gene>
    <name evidence="1" type="ORF">BU14_0471s0003</name>
</gene>
<proteinExistence type="predicted"/>